<evidence type="ECO:0000313" key="2">
    <source>
        <dbReference type="Proteomes" id="UP000250169"/>
    </source>
</evidence>
<sequence length="88" mass="9883">MSQDSADELNGQFRLQTQLSAEIKNAALQTANYLKEMYQSMQLSSARQLQYLAGIETNTYKLHKIETDIAGVKTILGNIDTKGIKMRT</sequence>
<proteinExistence type="predicted"/>
<dbReference type="Proteomes" id="UP000250169">
    <property type="component" value="Unassembled WGS sequence"/>
</dbReference>
<reference evidence="1 2" key="1">
    <citation type="submission" date="2018-06" db="EMBL/GenBank/DDBJ databases">
        <authorList>
            <consortium name="Pathogen Informatics"/>
            <person name="Doyle S."/>
        </authorList>
    </citation>
    <scope>NUCLEOTIDE SEQUENCE [LARGE SCALE GENOMIC DNA]</scope>
    <source>
        <strain evidence="1 2">NCTC11545</strain>
    </source>
</reference>
<dbReference type="RefSeq" id="WP_181463727.1">
    <property type="nucleotide sequence ID" value="NZ_UAVS01000011.1"/>
</dbReference>
<protein>
    <submittedName>
        <fullName evidence="1">Uncharacterized protein</fullName>
    </submittedName>
</protein>
<accession>A0A2X2SQ37</accession>
<evidence type="ECO:0000313" key="1">
    <source>
        <dbReference type="EMBL" id="SQA95322.1"/>
    </source>
</evidence>
<name>A0A2X2SQ37_CAPOC</name>
<dbReference type="AlphaFoldDB" id="A0A2X2SQ37"/>
<dbReference type="EMBL" id="UAVS01000011">
    <property type="protein sequence ID" value="SQA95322.1"/>
    <property type="molecule type" value="Genomic_DNA"/>
</dbReference>
<organism evidence="1 2">
    <name type="scientific">Capnocytophaga ochracea</name>
    <dbReference type="NCBI Taxonomy" id="1018"/>
    <lineage>
        <taxon>Bacteria</taxon>
        <taxon>Pseudomonadati</taxon>
        <taxon>Bacteroidota</taxon>
        <taxon>Flavobacteriia</taxon>
        <taxon>Flavobacteriales</taxon>
        <taxon>Flavobacteriaceae</taxon>
        <taxon>Capnocytophaga</taxon>
    </lineage>
</organism>
<gene>
    <name evidence="1" type="ORF">NCTC11545_02551</name>
</gene>